<dbReference type="AlphaFoldDB" id="A0A1I7TVG4"/>
<dbReference type="Proteomes" id="UP000095282">
    <property type="component" value="Unplaced"/>
</dbReference>
<dbReference type="WBParaSite" id="Csp11.Scaffold629.g12192.t1">
    <property type="protein sequence ID" value="Csp11.Scaffold629.g12192.t1"/>
    <property type="gene ID" value="Csp11.Scaffold629.g12192"/>
</dbReference>
<reference evidence="2" key="1">
    <citation type="submission" date="2016-11" db="UniProtKB">
        <authorList>
            <consortium name="WormBaseParasite"/>
        </authorList>
    </citation>
    <scope>IDENTIFICATION</scope>
</reference>
<organism evidence="1 2">
    <name type="scientific">Caenorhabditis tropicalis</name>
    <dbReference type="NCBI Taxonomy" id="1561998"/>
    <lineage>
        <taxon>Eukaryota</taxon>
        <taxon>Metazoa</taxon>
        <taxon>Ecdysozoa</taxon>
        <taxon>Nematoda</taxon>
        <taxon>Chromadorea</taxon>
        <taxon>Rhabditida</taxon>
        <taxon>Rhabditina</taxon>
        <taxon>Rhabditomorpha</taxon>
        <taxon>Rhabditoidea</taxon>
        <taxon>Rhabditidae</taxon>
        <taxon>Peloderinae</taxon>
        <taxon>Caenorhabditis</taxon>
    </lineage>
</organism>
<name>A0A1I7TVG4_9PELO</name>
<keyword evidence="1" id="KW-1185">Reference proteome</keyword>
<evidence type="ECO:0000313" key="2">
    <source>
        <dbReference type="WBParaSite" id="Csp11.Scaffold629.g12192.t1"/>
    </source>
</evidence>
<sequence>MDTVPSNCSLQLHPFPNAKTIPNLTNLHSNVLTFTSKIGEIPCEIDLPTSFSDDDKMADMVRGWQDKTDYELRELNDVIGYFHHETFSGLSG</sequence>
<evidence type="ECO:0000313" key="1">
    <source>
        <dbReference type="Proteomes" id="UP000095282"/>
    </source>
</evidence>
<accession>A0A1I7TVG4</accession>
<proteinExistence type="predicted"/>
<protein>
    <submittedName>
        <fullName evidence="2">Uncharacterized protein</fullName>
    </submittedName>
</protein>